<feature type="signal peptide" evidence="6">
    <location>
        <begin position="1"/>
        <end position="21"/>
    </location>
</feature>
<evidence type="ECO:0000256" key="2">
    <source>
        <dbReference type="ARBA" id="ARBA00006275"/>
    </source>
</evidence>
<dbReference type="PROSITE" id="PS51257">
    <property type="entry name" value="PROKAR_LIPOPROTEIN"/>
    <property type="match status" value="1"/>
</dbReference>
<keyword evidence="4" id="KW-0472">Membrane</keyword>
<dbReference type="RefSeq" id="WP_236695627.1">
    <property type="nucleotide sequence ID" value="NZ_DF968182.1"/>
</dbReference>
<comment type="similarity">
    <text evidence="2">Belongs to the SusD family.</text>
</comment>
<dbReference type="Gene3D" id="1.10.3780.10">
    <property type="entry name" value="SusD-like"/>
    <property type="match status" value="1"/>
</dbReference>
<dbReference type="STRING" id="1678841.TBC1_11273"/>
<evidence type="ECO:0000256" key="3">
    <source>
        <dbReference type="ARBA" id="ARBA00022729"/>
    </source>
</evidence>
<dbReference type="InterPro" id="IPR011990">
    <property type="entry name" value="TPR-like_helical_dom_sf"/>
</dbReference>
<dbReference type="Proteomes" id="UP000053091">
    <property type="component" value="Unassembled WGS sequence"/>
</dbReference>
<proteinExistence type="inferred from homology"/>
<keyword evidence="5" id="KW-0998">Cell outer membrane</keyword>
<evidence type="ECO:0000313" key="8">
    <source>
        <dbReference type="EMBL" id="GAP42144.1"/>
    </source>
</evidence>
<evidence type="ECO:0000259" key="7">
    <source>
        <dbReference type="Pfam" id="PF07980"/>
    </source>
</evidence>
<dbReference type="Pfam" id="PF07980">
    <property type="entry name" value="SusD_RagB"/>
    <property type="match status" value="1"/>
</dbReference>
<dbReference type="GO" id="GO:0009279">
    <property type="term" value="C:cell outer membrane"/>
    <property type="evidence" value="ECO:0007669"/>
    <property type="project" value="UniProtKB-SubCell"/>
</dbReference>
<sequence length="508" mass="59902">MKKMKYIVLSLVGAIALTMVSCTDLEEDVYSAIPLDKFFQTEQEVLMNAGRAYTKLQRFPEEQRLWSLIQNASDEMVIPGRDDGLWWEQGRWDELHTHRFNSSNKILRQSYEYVFEGISACNEVIYETEESEITFEGKDRIVSEIKILRALFYYWAIDNWGNVPFTIDFTDKELPEQKDRKFIFSFIEQEILDHVDNLQDQPTAAHYGRVTQGMAWTLLAKLYLNAEEWIGESKYELAVDACDKVIALNAYSIEDDYFTNFKVKNENSRENIFVIVNHSVYTKDRLYWYTLTLNDASRATFGFKGEMWDGFVLEPEFFNKYDENDLRRNSFLFGQQYDMNGNPIYFIEGNDTVWFEYTPTIANYRARKKWEGARCCKYEYQKDLEYYVTDMENDFVLFRYADVLYTKLEALWRLGRAGEMLNDSELQKIRTRAGMPPYQASDITAEELLDEFGREFAWEARRRQDQIRFGVWGNTWWNKPASGPTAKLFPLPQTALSANSKLRQNPGY</sequence>
<feature type="domain" description="RagB/SusD" evidence="7">
    <location>
        <begin position="316"/>
        <end position="471"/>
    </location>
</feature>
<dbReference type="Gene3D" id="1.25.40.390">
    <property type="match status" value="1"/>
</dbReference>
<dbReference type="EMBL" id="DF968182">
    <property type="protein sequence ID" value="GAP42144.1"/>
    <property type="molecule type" value="Genomic_DNA"/>
</dbReference>
<evidence type="ECO:0000256" key="4">
    <source>
        <dbReference type="ARBA" id="ARBA00023136"/>
    </source>
</evidence>
<dbReference type="SUPFAM" id="SSF48452">
    <property type="entry name" value="TPR-like"/>
    <property type="match status" value="1"/>
</dbReference>
<dbReference type="Gene3D" id="1.25.40.10">
    <property type="entry name" value="Tetratricopeptide repeat domain"/>
    <property type="match status" value="1"/>
</dbReference>
<protein>
    <submittedName>
        <fullName evidence="8">SusD family</fullName>
    </submittedName>
</protein>
<dbReference type="InterPro" id="IPR012944">
    <property type="entry name" value="SusD_RagB_dom"/>
</dbReference>
<evidence type="ECO:0000313" key="9">
    <source>
        <dbReference type="Proteomes" id="UP000053091"/>
    </source>
</evidence>
<gene>
    <name evidence="8" type="ORF">TBC1_11273</name>
</gene>
<evidence type="ECO:0000256" key="5">
    <source>
        <dbReference type="ARBA" id="ARBA00023237"/>
    </source>
</evidence>
<evidence type="ECO:0000256" key="1">
    <source>
        <dbReference type="ARBA" id="ARBA00004442"/>
    </source>
</evidence>
<feature type="chain" id="PRO_5006633335" evidence="6">
    <location>
        <begin position="22"/>
        <end position="508"/>
    </location>
</feature>
<comment type="subcellular location">
    <subcellularLocation>
        <location evidence="1">Cell outer membrane</location>
    </subcellularLocation>
</comment>
<reference evidence="8" key="1">
    <citation type="journal article" date="2015" name="Genome Announc.">
        <title>Draft Genome Sequence of Bacteroidales Strain TBC1, a Novel Isolate from a Methanogenic Wastewater Treatment System.</title>
        <authorList>
            <person name="Tourlousse D.M."/>
            <person name="Matsuura N."/>
            <person name="Sun L."/>
            <person name="Toyonaga M."/>
            <person name="Kuroda K."/>
            <person name="Ohashi A."/>
            <person name="Cruz R."/>
            <person name="Yamaguchi T."/>
            <person name="Sekiguchi Y."/>
        </authorList>
    </citation>
    <scope>NUCLEOTIDE SEQUENCE [LARGE SCALE GENOMIC DNA]</scope>
    <source>
        <strain evidence="8">TBC1</strain>
    </source>
</reference>
<keyword evidence="9" id="KW-1185">Reference proteome</keyword>
<accession>A0A0S7BZC9</accession>
<organism evidence="8">
    <name type="scientific">Lentimicrobium saccharophilum</name>
    <dbReference type="NCBI Taxonomy" id="1678841"/>
    <lineage>
        <taxon>Bacteria</taxon>
        <taxon>Pseudomonadati</taxon>
        <taxon>Bacteroidota</taxon>
        <taxon>Bacteroidia</taxon>
        <taxon>Bacteroidales</taxon>
        <taxon>Lentimicrobiaceae</taxon>
        <taxon>Lentimicrobium</taxon>
    </lineage>
</organism>
<evidence type="ECO:0000256" key="6">
    <source>
        <dbReference type="SAM" id="SignalP"/>
    </source>
</evidence>
<keyword evidence="3 6" id="KW-0732">Signal</keyword>
<dbReference type="AlphaFoldDB" id="A0A0S7BZC9"/>
<name>A0A0S7BZC9_9BACT</name>